<dbReference type="PANTHER" id="PTHR10763">
    <property type="entry name" value="CELL DIVISION CONTROL PROTEIN 6-RELATED"/>
    <property type="match status" value="1"/>
</dbReference>
<evidence type="ECO:0008006" key="3">
    <source>
        <dbReference type="Google" id="ProtNLM"/>
    </source>
</evidence>
<reference evidence="1 2" key="1">
    <citation type="submission" date="2020-10" db="EMBL/GenBank/DDBJ databases">
        <title>Plant Genome Project.</title>
        <authorList>
            <person name="Zhang R.-G."/>
        </authorList>
    </citation>
    <scope>NUCLEOTIDE SEQUENCE [LARGE SCALE GENOMIC DNA]</scope>
    <source>
        <strain evidence="1">FAFU-HL-1</strain>
        <tissue evidence="1">Leaf</tissue>
    </source>
</reference>
<dbReference type="SUPFAM" id="SSF52540">
    <property type="entry name" value="P-loop containing nucleoside triphosphate hydrolases"/>
    <property type="match status" value="1"/>
</dbReference>
<keyword evidence="2" id="KW-1185">Reference proteome</keyword>
<comment type="caution">
    <text evidence="1">The sequence shown here is derived from an EMBL/GenBank/DDBJ whole genome shotgun (WGS) entry which is preliminary data.</text>
</comment>
<dbReference type="EMBL" id="JADGMS010000009">
    <property type="protein sequence ID" value="KAF9675459.1"/>
    <property type="molecule type" value="Genomic_DNA"/>
</dbReference>
<evidence type="ECO:0000313" key="1">
    <source>
        <dbReference type="EMBL" id="KAF9675459.1"/>
    </source>
</evidence>
<dbReference type="GO" id="GO:0005634">
    <property type="term" value="C:nucleus"/>
    <property type="evidence" value="ECO:0007669"/>
    <property type="project" value="TreeGrafter"/>
</dbReference>
<protein>
    <recommendedName>
        <fullName evidence="3">AAA+ ATPase domain-containing protein</fullName>
    </recommendedName>
</protein>
<proteinExistence type="predicted"/>
<dbReference type="Proteomes" id="UP000657918">
    <property type="component" value="Unassembled WGS sequence"/>
</dbReference>
<gene>
    <name evidence="1" type="ORF">SADUNF_Sadunf09G0034500</name>
</gene>
<dbReference type="GO" id="GO:0033314">
    <property type="term" value="P:mitotic DNA replication checkpoint signaling"/>
    <property type="evidence" value="ECO:0007669"/>
    <property type="project" value="TreeGrafter"/>
</dbReference>
<dbReference type="InterPro" id="IPR027417">
    <property type="entry name" value="P-loop_NTPase"/>
</dbReference>
<accession>A0A835JV68</accession>
<sequence length="293" mass="33022">MEDASQSYKPQTTVAQPQYKRGLNIRHGRLDHLFRPHGGPSKTCFKSSIMAVISEEISRSNGKFTPQKRRLRSNADLVIHESPVSFLRSGNHLGDGIEKLEKKCKSPVKKQMSNNFSEKLNWNPRDIKQTSAVKEALHLSTAPSSVVCREDEQKRVFDFCKACIEQNKFGSLYVCGCPGTGKSLSMEKVKQCLVDWAKEMMEKTLPRKKIDGSTSTSTTSPELVFAATAVIELKNDVRNFIGIANRLLIIADELDYLVTKECAVLYDLFMLTTLPFSRCILIAVKWNRDSKQV</sequence>
<dbReference type="InterPro" id="IPR050311">
    <property type="entry name" value="ORC1/CDC6"/>
</dbReference>
<dbReference type="AlphaFoldDB" id="A0A835JV68"/>
<organism evidence="1 2">
    <name type="scientific">Salix dunnii</name>
    <dbReference type="NCBI Taxonomy" id="1413687"/>
    <lineage>
        <taxon>Eukaryota</taxon>
        <taxon>Viridiplantae</taxon>
        <taxon>Streptophyta</taxon>
        <taxon>Embryophyta</taxon>
        <taxon>Tracheophyta</taxon>
        <taxon>Spermatophyta</taxon>
        <taxon>Magnoliopsida</taxon>
        <taxon>eudicotyledons</taxon>
        <taxon>Gunneridae</taxon>
        <taxon>Pentapetalae</taxon>
        <taxon>rosids</taxon>
        <taxon>fabids</taxon>
        <taxon>Malpighiales</taxon>
        <taxon>Salicaceae</taxon>
        <taxon>Saliceae</taxon>
        <taxon>Salix</taxon>
    </lineage>
</organism>
<dbReference type="GO" id="GO:0003688">
    <property type="term" value="F:DNA replication origin binding"/>
    <property type="evidence" value="ECO:0007669"/>
    <property type="project" value="TreeGrafter"/>
</dbReference>
<dbReference type="GO" id="GO:0006270">
    <property type="term" value="P:DNA replication initiation"/>
    <property type="evidence" value="ECO:0007669"/>
    <property type="project" value="TreeGrafter"/>
</dbReference>
<dbReference type="OrthoDB" id="1736274at2759"/>
<name>A0A835JV68_9ROSI</name>
<dbReference type="Gene3D" id="3.40.50.300">
    <property type="entry name" value="P-loop containing nucleotide triphosphate hydrolases"/>
    <property type="match status" value="1"/>
</dbReference>
<dbReference type="PANTHER" id="PTHR10763:SF26">
    <property type="entry name" value="CELL DIVISION CONTROL PROTEIN 6 HOMOLOG"/>
    <property type="match status" value="1"/>
</dbReference>
<evidence type="ECO:0000313" key="2">
    <source>
        <dbReference type="Proteomes" id="UP000657918"/>
    </source>
</evidence>